<comment type="similarity">
    <text evidence="6">Belongs to the class I-like SAM-binding methyltransferase superfamily. RNA M5U methyltransferase family.</text>
</comment>
<reference evidence="7 8" key="1">
    <citation type="submission" date="2020-08" db="EMBL/GenBank/DDBJ databases">
        <title>Genomic Encyclopedia of Type Strains, Phase IV (KMG-IV): sequencing the most valuable type-strain genomes for metagenomic binning, comparative biology and taxonomic classification.</title>
        <authorList>
            <person name="Goeker M."/>
        </authorList>
    </citation>
    <scope>NUCLEOTIDE SEQUENCE [LARGE SCALE GENOMIC DNA]</scope>
    <source>
        <strain evidence="7 8">DSM 102850</strain>
    </source>
</reference>
<dbReference type="Gene3D" id="3.40.50.150">
    <property type="entry name" value="Vaccinia Virus protein VP39"/>
    <property type="match status" value="1"/>
</dbReference>
<evidence type="ECO:0000313" key="7">
    <source>
        <dbReference type="EMBL" id="MBB4658654.1"/>
    </source>
</evidence>
<evidence type="ECO:0000256" key="2">
    <source>
        <dbReference type="ARBA" id="ARBA00022603"/>
    </source>
</evidence>
<dbReference type="InterPro" id="IPR012340">
    <property type="entry name" value="NA-bd_OB-fold"/>
</dbReference>
<feature type="binding site" evidence="6">
    <location>
        <position position="263"/>
    </location>
    <ligand>
        <name>S-adenosyl-L-methionine</name>
        <dbReference type="ChEBI" id="CHEBI:59789"/>
    </ligand>
</feature>
<feature type="binding site" evidence="6">
    <location>
        <position position="290"/>
    </location>
    <ligand>
        <name>S-adenosyl-L-methionine</name>
        <dbReference type="ChEBI" id="CHEBI:59789"/>
    </ligand>
</feature>
<keyword evidence="1" id="KW-0479">Metal-binding</keyword>
<keyword evidence="8" id="KW-1185">Reference proteome</keyword>
<comment type="caution">
    <text evidence="7">The sequence shown here is derived from an EMBL/GenBank/DDBJ whole genome shotgun (WGS) entry which is preliminary data.</text>
</comment>
<dbReference type="SUPFAM" id="SSF53335">
    <property type="entry name" value="S-adenosyl-L-methionine-dependent methyltransferases"/>
    <property type="match status" value="1"/>
</dbReference>
<keyword evidence="5" id="KW-0411">Iron-sulfur</keyword>
<dbReference type="Gene3D" id="2.40.50.1070">
    <property type="match status" value="1"/>
</dbReference>
<dbReference type="GO" id="GO:0070475">
    <property type="term" value="P:rRNA base methylation"/>
    <property type="evidence" value="ECO:0007669"/>
    <property type="project" value="TreeGrafter"/>
</dbReference>
<evidence type="ECO:0000256" key="4">
    <source>
        <dbReference type="ARBA" id="ARBA00022691"/>
    </source>
</evidence>
<keyword evidence="4 6" id="KW-0949">S-adenosyl-L-methionine</keyword>
<organism evidence="7 8">
    <name type="scientific">Parvularcula dongshanensis</name>
    <dbReference type="NCBI Taxonomy" id="1173995"/>
    <lineage>
        <taxon>Bacteria</taxon>
        <taxon>Pseudomonadati</taxon>
        <taxon>Pseudomonadota</taxon>
        <taxon>Alphaproteobacteria</taxon>
        <taxon>Parvularculales</taxon>
        <taxon>Parvularculaceae</taxon>
        <taxon>Parvularcula</taxon>
    </lineage>
</organism>
<protein>
    <submittedName>
        <fullName evidence="7">23S rRNA (Uracil1939-C5)-methyltransferase</fullName>
        <ecNumber evidence="7">2.1.1.190</ecNumber>
    </submittedName>
</protein>
<gene>
    <name evidence="7" type="ORF">GGQ59_001168</name>
</gene>
<dbReference type="InterPro" id="IPR029063">
    <property type="entry name" value="SAM-dependent_MTases_sf"/>
</dbReference>
<feature type="active site" description="Nucleophile" evidence="6">
    <location>
        <position position="382"/>
    </location>
</feature>
<dbReference type="RefSeq" id="WP_183816824.1">
    <property type="nucleotide sequence ID" value="NZ_JACHOB010000002.1"/>
</dbReference>
<accession>A0A840I371</accession>
<dbReference type="Pfam" id="PF05958">
    <property type="entry name" value="tRNA_U5-meth_tr"/>
    <property type="match status" value="1"/>
</dbReference>
<keyword evidence="2 6" id="KW-0489">Methyltransferase</keyword>
<evidence type="ECO:0000256" key="3">
    <source>
        <dbReference type="ARBA" id="ARBA00022679"/>
    </source>
</evidence>
<dbReference type="PANTHER" id="PTHR11061">
    <property type="entry name" value="RNA M5U METHYLTRANSFERASE"/>
    <property type="match status" value="1"/>
</dbReference>
<dbReference type="GO" id="GO:0051539">
    <property type="term" value="F:4 iron, 4 sulfur cluster binding"/>
    <property type="evidence" value="ECO:0007669"/>
    <property type="project" value="UniProtKB-KW"/>
</dbReference>
<dbReference type="PANTHER" id="PTHR11061:SF49">
    <property type="entry name" value="23S RRNA (URACIL(1939)-C(5))-METHYLTRANSFERASE RLMD"/>
    <property type="match status" value="1"/>
</dbReference>
<dbReference type="GO" id="GO:0070041">
    <property type="term" value="F:rRNA (uridine-C5-)-methyltransferase activity"/>
    <property type="evidence" value="ECO:0007669"/>
    <property type="project" value="TreeGrafter"/>
</dbReference>
<dbReference type="Proteomes" id="UP000563524">
    <property type="component" value="Unassembled WGS sequence"/>
</dbReference>
<evidence type="ECO:0000256" key="5">
    <source>
        <dbReference type="ARBA" id="ARBA00023014"/>
    </source>
</evidence>
<dbReference type="EC" id="2.1.1.190" evidence="7"/>
<dbReference type="Gene3D" id="2.40.50.140">
    <property type="entry name" value="Nucleic acid-binding proteins"/>
    <property type="match status" value="1"/>
</dbReference>
<dbReference type="PROSITE" id="PS51687">
    <property type="entry name" value="SAM_MT_RNA_M5U"/>
    <property type="match status" value="1"/>
</dbReference>
<keyword evidence="1" id="KW-0004">4Fe-4S</keyword>
<proteinExistence type="inferred from homology"/>
<evidence type="ECO:0000256" key="6">
    <source>
        <dbReference type="PROSITE-ProRule" id="PRU01024"/>
    </source>
</evidence>
<feature type="binding site" evidence="6">
    <location>
        <position position="356"/>
    </location>
    <ligand>
        <name>S-adenosyl-L-methionine</name>
        <dbReference type="ChEBI" id="CHEBI:59789"/>
    </ligand>
</feature>
<evidence type="ECO:0000313" key="8">
    <source>
        <dbReference type="Proteomes" id="UP000563524"/>
    </source>
</evidence>
<evidence type="ECO:0000256" key="1">
    <source>
        <dbReference type="ARBA" id="ARBA00022485"/>
    </source>
</evidence>
<dbReference type="AlphaFoldDB" id="A0A840I371"/>
<keyword evidence="1" id="KW-0408">Iron</keyword>
<feature type="binding site" evidence="6">
    <location>
        <position position="310"/>
    </location>
    <ligand>
        <name>S-adenosyl-L-methionine</name>
        <dbReference type="ChEBI" id="CHEBI:59789"/>
    </ligand>
</feature>
<sequence>MVRRARRAGRSPRAAKGATQAVVIERLGNAGDGLAGNLAVPFTLPDELVTVRTEGRKGRVIAVERSSPARAAPPCRHFGLPGDGCGGCKLQHLTEDDYRAWKRERLVWTLSRAGIEVPEPRLFASPPRSRRRAKLALRRAGGRVICGFRALGTDRIVDLQECHILAPALFDAARCLPSLVGVMPFTGEVEAVVTLTGTGIEVAITGIDEMALPLGAREAATRIATELDLARVTLDGVPLLERRTPALSLGGVEVALPSGAFLQATREGEEQITALVTEAVRGAGLVADLFCGVGTFALPLSRVAKVFAAEAAEASVTALRAAAKRAGLPIEAEVRDLFTRPLLPNELSGFGAVLLDPPRAGAAAQAEALARSEVPLVVYVSCDPGALSRDARTLSACYDLTDLSLVDQFLWSPHIEAVAVFRRREG</sequence>
<dbReference type="InterPro" id="IPR010280">
    <property type="entry name" value="U5_MeTrfase_fam"/>
</dbReference>
<dbReference type="EMBL" id="JACHOB010000002">
    <property type="protein sequence ID" value="MBB4658654.1"/>
    <property type="molecule type" value="Genomic_DNA"/>
</dbReference>
<name>A0A840I371_9PROT</name>
<keyword evidence="3 6" id="KW-0808">Transferase</keyword>